<comment type="caution">
    <text evidence="1">The sequence shown here is derived from an EMBL/GenBank/DDBJ whole genome shotgun (WGS) entry which is preliminary data.</text>
</comment>
<name>X0U170_9ZZZZ</name>
<reference evidence="1" key="1">
    <citation type="journal article" date="2014" name="Front. Microbiol.">
        <title>High frequency of phylogenetically diverse reductive dehalogenase-homologous genes in deep subseafloor sedimentary metagenomes.</title>
        <authorList>
            <person name="Kawai M."/>
            <person name="Futagami T."/>
            <person name="Toyoda A."/>
            <person name="Takaki Y."/>
            <person name="Nishi S."/>
            <person name="Hori S."/>
            <person name="Arai W."/>
            <person name="Tsubouchi T."/>
            <person name="Morono Y."/>
            <person name="Uchiyama I."/>
            <person name="Ito T."/>
            <person name="Fujiyama A."/>
            <person name="Inagaki F."/>
            <person name="Takami H."/>
        </authorList>
    </citation>
    <scope>NUCLEOTIDE SEQUENCE</scope>
    <source>
        <strain evidence="1">Expedition CK06-06</strain>
    </source>
</reference>
<protein>
    <submittedName>
        <fullName evidence="1">Uncharacterized protein</fullName>
    </submittedName>
</protein>
<organism evidence="1">
    <name type="scientific">marine sediment metagenome</name>
    <dbReference type="NCBI Taxonomy" id="412755"/>
    <lineage>
        <taxon>unclassified sequences</taxon>
        <taxon>metagenomes</taxon>
        <taxon>ecological metagenomes</taxon>
    </lineage>
</organism>
<accession>X0U170</accession>
<proteinExistence type="predicted"/>
<evidence type="ECO:0000313" key="1">
    <source>
        <dbReference type="EMBL" id="GAF99279.1"/>
    </source>
</evidence>
<sequence length="56" mass="7099">IKEYPRQTYNELINKMIEIFKDVKKRNQYDEFLHKIQQPKMKELWNNKEDELWENA</sequence>
<gene>
    <name evidence="1" type="ORF">S01H1_20340</name>
</gene>
<feature type="non-terminal residue" evidence="1">
    <location>
        <position position="1"/>
    </location>
</feature>
<dbReference type="EMBL" id="BARS01011117">
    <property type="protein sequence ID" value="GAF99279.1"/>
    <property type="molecule type" value="Genomic_DNA"/>
</dbReference>
<dbReference type="AlphaFoldDB" id="X0U170"/>